<reference evidence="7 8" key="2">
    <citation type="submission" date="2020-08" db="EMBL/GenBank/DDBJ databases">
        <authorList>
            <person name="Partida-Martinez L."/>
            <person name="Huntemann M."/>
            <person name="Clum A."/>
            <person name="Wang J."/>
            <person name="Palaniappan K."/>
            <person name="Ritter S."/>
            <person name="Chen I.-M."/>
            <person name="Stamatis D."/>
            <person name="Reddy T."/>
            <person name="O'Malley R."/>
            <person name="Daum C."/>
            <person name="Shapiro N."/>
            <person name="Ivanova N."/>
            <person name="Kyrpides N."/>
            <person name="Woyke T."/>
        </authorList>
    </citation>
    <scope>NUCLEOTIDE SEQUENCE [LARGE SCALE GENOMIC DNA]</scope>
    <source>
        <strain evidence="7 8">RAS26</strain>
    </source>
</reference>
<dbReference type="Proteomes" id="UP000518206">
    <property type="component" value="Unassembled WGS sequence"/>
</dbReference>
<comment type="caution">
    <text evidence="7">The sequence shown here is derived from an EMBL/GenBank/DDBJ whole genome shotgun (WGS) entry which is preliminary data.</text>
</comment>
<dbReference type="RefSeq" id="WP_183294962.1">
    <property type="nucleotide sequence ID" value="NZ_JACHVX010000001.1"/>
</dbReference>
<dbReference type="InterPro" id="IPR000962">
    <property type="entry name" value="Znf_DskA_TraR"/>
</dbReference>
<evidence type="ECO:0000256" key="4">
    <source>
        <dbReference type="PROSITE-ProRule" id="PRU00510"/>
    </source>
</evidence>
<feature type="domain" description="Zinc finger DksA/TraR C4-type" evidence="6">
    <location>
        <begin position="102"/>
        <end position="132"/>
    </location>
</feature>
<evidence type="ECO:0000256" key="5">
    <source>
        <dbReference type="SAM" id="MobiDB-lite"/>
    </source>
</evidence>
<protein>
    <submittedName>
        <fullName evidence="7">RNA polymerase-binding transcription factor DksA</fullName>
    </submittedName>
</protein>
<reference evidence="7 8" key="1">
    <citation type="submission" date="2020-08" db="EMBL/GenBank/DDBJ databases">
        <title>The Agave Microbiome: Exploring the role of microbial communities in plant adaptations to desert environments.</title>
        <authorList>
            <person name="Partida-Martinez L.P."/>
        </authorList>
    </citation>
    <scope>NUCLEOTIDE SEQUENCE [LARGE SCALE GENOMIC DNA]</scope>
    <source>
        <strain evidence="7 8">RAS26</strain>
    </source>
</reference>
<name>A0A7W4UE83_9CELL</name>
<evidence type="ECO:0000313" key="8">
    <source>
        <dbReference type="Proteomes" id="UP000518206"/>
    </source>
</evidence>
<dbReference type="GO" id="GO:0008270">
    <property type="term" value="F:zinc ion binding"/>
    <property type="evidence" value="ECO:0007669"/>
    <property type="project" value="UniProtKB-KW"/>
</dbReference>
<evidence type="ECO:0000256" key="1">
    <source>
        <dbReference type="ARBA" id="ARBA00022723"/>
    </source>
</evidence>
<dbReference type="EMBL" id="JACHVX010000001">
    <property type="protein sequence ID" value="MBB2922055.1"/>
    <property type="molecule type" value="Genomic_DNA"/>
</dbReference>
<keyword evidence="3" id="KW-0862">Zinc</keyword>
<accession>A0A7W4UE83</accession>
<keyword evidence="2" id="KW-0863">Zinc-finger</keyword>
<sequence length="133" mass="13783">MTDDAARTAGRGAAADAPAPAEPFDARAVLTDLRAGLVGRLRELTGAFDELVAASADSNADDEHDPEGATIAFERSQLDTIVRHVRHQLAETDAALGRVDAGTYGVCEVCGRPVPGARLEARPVARTCVGCAS</sequence>
<evidence type="ECO:0000313" key="7">
    <source>
        <dbReference type="EMBL" id="MBB2922055.1"/>
    </source>
</evidence>
<feature type="zinc finger region" description="dksA C4-type" evidence="4">
    <location>
        <begin position="107"/>
        <end position="131"/>
    </location>
</feature>
<dbReference type="AlphaFoldDB" id="A0A7W4UE83"/>
<dbReference type="SUPFAM" id="SSF109635">
    <property type="entry name" value="DnaK suppressor protein DksA, alpha-hairpin domain"/>
    <property type="match status" value="1"/>
</dbReference>
<dbReference type="PROSITE" id="PS51128">
    <property type="entry name" value="ZF_DKSA_2"/>
    <property type="match status" value="1"/>
</dbReference>
<dbReference type="InterPro" id="IPR037187">
    <property type="entry name" value="DnaK_N"/>
</dbReference>
<keyword evidence="1" id="KW-0479">Metal-binding</keyword>
<evidence type="ECO:0000256" key="3">
    <source>
        <dbReference type="ARBA" id="ARBA00022833"/>
    </source>
</evidence>
<dbReference type="PANTHER" id="PTHR33823:SF4">
    <property type="entry name" value="GENERAL STRESS PROTEIN 16O"/>
    <property type="match status" value="1"/>
</dbReference>
<dbReference type="Pfam" id="PF01258">
    <property type="entry name" value="zf-dskA_traR"/>
    <property type="match status" value="1"/>
</dbReference>
<dbReference type="PANTHER" id="PTHR33823">
    <property type="entry name" value="RNA POLYMERASE-BINDING TRANSCRIPTION FACTOR DKSA-RELATED"/>
    <property type="match status" value="1"/>
</dbReference>
<proteinExistence type="predicted"/>
<organism evidence="7 8">
    <name type="scientific">Cellulomonas cellasea</name>
    <dbReference type="NCBI Taxonomy" id="43670"/>
    <lineage>
        <taxon>Bacteria</taxon>
        <taxon>Bacillati</taxon>
        <taxon>Actinomycetota</taxon>
        <taxon>Actinomycetes</taxon>
        <taxon>Micrococcales</taxon>
        <taxon>Cellulomonadaceae</taxon>
        <taxon>Cellulomonas</taxon>
    </lineage>
</organism>
<evidence type="ECO:0000259" key="6">
    <source>
        <dbReference type="Pfam" id="PF01258"/>
    </source>
</evidence>
<feature type="compositionally biased region" description="Low complexity" evidence="5">
    <location>
        <begin position="7"/>
        <end position="22"/>
    </location>
</feature>
<dbReference type="SUPFAM" id="SSF57716">
    <property type="entry name" value="Glucocorticoid receptor-like (DNA-binding domain)"/>
    <property type="match status" value="1"/>
</dbReference>
<dbReference type="Gene3D" id="1.20.120.910">
    <property type="entry name" value="DksA, coiled-coil domain"/>
    <property type="match status" value="1"/>
</dbReference>
<feature type="region of interest" description="Disordered" evidence="5">
    <location>
        <begin position="1"/>
        <end position="22"/>
    </location>
</feature>
<gene>
    <name evidence="7" type="ORF">FHR80_000949</name>
</gene>
<evidence type="ECO:0000256" key="2">
    <source>
        <dbReference type="ARBA" id="ARBA00022771"/>
    </source>
</evidence>